<dbReference type="GO" id="GO:0005506">
    <property type="term" value="F:iron ion binding"/>
    <property type="evidence" value="ECO:0007669"/>
    <property type="project" value="InterPro"/>
</dbReference>
<protein>
    <submittedName>
        <fullName evidence="1">Uncharacterized protein</fullName>
    </submittedName>
</protein>
<keyword evidence="2" id="KW-1185">Reference proteome</keyword>
<dbReference type="BioCyc" id="SESP1179773:BN6_RS28940-MONOMER"/>
<dbReference type="HOGENOM" id="CLU_2358034_0_0_11"/>
<dbReference type="AlphaFoldDB" id="K0K8U9"/>
<dbReference type="PATRIC" id="fig|1179773.3.peg.6056"/>
<sequence>MEHLTAIHDRGLAFDLATLNRRRALTLLGGAGLASLAACGTSTTAAPSGLSTPDSFTSEASAAAQCGDPIPEDYLRGVQEADAKGVVTFTSIFPAT</sequence>
<accession>K0K8U9</accession>
<dbReference type="Proteomes" id="UP000006281">
    <property type="component" value="Chromosome"/>
</dbReference>
<proteinExistence type="predicted"/>
<dbReference type="OrthoDB" id="9805815at2"/>
<dbReference type="RefSeq" id="WP_015103380.1">
    <property type="nucleotide sequence ID" value="NC_019673.1"/>
</dbReference>
<evidence type="ECO:0000313" key="1">
    <source>
        <dbReference type="EMBL" id="CCH33269.1"/>
    </source>
</evidence>
<dbReference type="EMBL" id="HE804045">
    <property type="protein sequence ID" value="CCH33269.1"/>
    <property type="molecule type" value="Genomic_DNA"/>
</dbReference>
<dbReference type="STRING" id="1179773.BN6_60130"/>
<evidence type="ECO:0000313" key="2">
    <source>
        <dbReference type="Proteomes" id="UP000006281"/>
    </source>
</evidence>
<organism evidence="1 2">
    <name type="scientific">Saccharothrix espanaensis (strain ATCC 51144 / DSM 44229 / JCM 9112 / NBRC 15066 / NRRL 15764)</name>
    <dbReference type="NCBI Taxonomy" id="1179773"/>
    <lineage>
        <taxon>Bacteria</taxon>
        <taxon>Bacillati</taxon>
        <taxon>Actinomycetota</taxon>
        <taxon>Actinomycetes</taxon>
        <taxon>Pseudonocardiales</taxon>
        <taxon>Pseudonocardiaceae</taxon>
        <taxon>Saccharothrix</taxon>
    </lineage>
</organism>
<gene>
    <name evidence="1" type="ordered locus">BN6_60130</name>
</gene>
<dbReference type="KEGG" id="sesp:BN6_60130"/>
<reference evidence="1 2" key="1">
    <citation type="journal article" date="2012" name="BMC Genomics">
        <title>Complete genome sequence of Saccharothrix espanaensis DSM 44229T and comparison to the other completely sequenced Pseudonocardiaceae.</title>
        <authorList>
            <person name="Strobel T."/>
            <person name="Al-Dilaimi A."/>
            <person name="Blom J."/>
            <person name="Gessner A."/>
            <person name="Kalinowski J."/>
            <person name="Luzhetska M."/>
            <person name="Puhler A."/>
            <person name="Szczepanowski R."/>
            <person name="Bechthold A."/>
            <person name="Ruckert C."/>
        </authorList>
    </citation>
    <scope>NUCLEOTIDE SEQUENCE [LARGE SCALE GENOMIC DNA]</scope>
    <source>
        <strain evidence="2">ATCC 51144 / DSM 44229 / JCM 9112 / NBRC 15066 / NRRL 15764</strain>
    </source>
</reference>
<dbReference type="GO" id="GO:0016702">
    <property type="term" value="F:oxidoreductase activity, acting on single donors with incorporation of molecular oxygen, incorporation of two atoms of oxygen"/>
    <property type="evidence" value="ECO:0007669"/>
    <property type="project" value="InterPro"/>
</dbReference>
<name>K0K8U9_SACES</name>
<dbReference type="InterPro" id="IPR015889">
    <property type="entry name" value="Intradiol_dOase_core"/>
</dbReference>
<dbReference type="SUPFAM" id="SSF49482">
    <property type="entry name" value="Aromatic compound dioxygenase"/>
    <property type="match status" value="1"/>
</dbReference>